<proteinExistence type="predicted"/>
<evidence type="ECO:0000313" key="1">
    <source>
        <dbReference type="EMBL" id="RQY93832.1"/>
    </source>
</evidence>
<comment type="caution">
    <text evidence="1">The sequence shown here is derived from an EMBL/GenBank/DDBJ whole genome shotgun (WGS) entry which is preliminary data.</text>
</comment>
<protein>
    <submittedName>
        <fullName evidence="1">Uncharacterized protein</fullName>
    </submittedName>
</protein>
<dbReference type="Proteomes" id="UP000281098">
    <property type="component" value="Unassembled WGS sequence"/>
</dbReference>
<dbReference type="EMBL" id="QTPM01000012">
    <property type="protein sequence ID" value="RQY93832.1"/>
    <property type="molecule type" value="Genomic_DNA"/>
</dbReference>
<reference evidence="1 2" key="1">
    <citation type="submission" date="2018-08" db="EMBL/GenBank/DDBJ databases">
        <title>Comparative analysis of Burkholderia isolates from Puerto Rico.</title>
        <authorList>
            <person name="Hall C."/>
            <person name="Sahl J."/>
            <person name="Wagner D."/>
        </authorList>
    </citation>
    <scope>NUCLEOTIDE SEQUENCE [LARGE SCALE GENOMIC DNA]</scope>
    <source>
        <strain evidence="1 2">Bp8966</strain>
    </source>
</reference>
<gene>
    <name evidence="1" type="ORF">DF017_12455</name>
</gene>
<name>A0ABX9YQJ1_9BURK</name>
<sequence>MGPTMTLRDRVLAHAAATKRLLKARDATPIRYAGPLGVECVQRNVRALDYDVDTLLFISPYFDPESGRSIGSLAEIDAAPTT</sequence>
<keyword evidence="2" id="KW-1185">Reference proteome</keyword>
<accession>A0ABX9YQJ1</accession>
<evidence type="ECO:0000313" key="2">
    <source>
        <dbReference type="Proteomes" id="UP000281098"/>
    </source>
</evidence>
<organism evidence="1 2">
    <name type="scientific">Burkholderia stagnalis</name>
    <dbReference type="NCBI Taxonomy" id="1503054"/>
    <lineage>
        <taxon>Bacteria</taxon>
        <taxon>Pseudomonadati</taxon>
        <taxon>Pseudomonadota</taxon>
        <taxon>Betaproteobacteria</taxon>
        <taxon>Burkholderiales</taxon>
        <taxon>Burkholderiaceae</taxon>
        <taxon>Burkholderia</taxon>
        <taxon>Burkholderia cepacia complex</taxon>
    </lineage>
</organism>